<feature type="transmembrane region" description="Helical" evidence="10">
    <location>
        <begin position="58"/>
        <end position="80"/>
    </location>
</feature>
<feature type="transmembrane region" description="Helical" evidence="10">
    <location>
        <begin position="159"/>
        <end position="183"/>
    </location>
</feature>
<organism evidence="11 12">
    <name type="scientific">Rhizosaccharibacter radicis</name>
    <dbReference type="NCBI Taxonomy" id="2782605"/>
    <lineage>
        <taxon>Bacteria</taxon>
        <taxon>Pseudomonadati</taxon>
        <taxon>Pseudomonadota</taxon>
        <taxon>Alphaproteobacteria</taxon>
        <taxon>Acetobacterales</taxon>
        <taxon>Acetobacteraceae</taxon>
        <taxon>Rhizosaccharibacter</taxon>
    </lineage>
</organism>
<protein>
    <recommendedName>
        <fullName evidence="10">Glycerol-3-phosphate acyltransferase</fullName>
    </recommendedName>
    <alternativeName>
        <fullName evidence="10">Acyl-PO4 G3P acyltransferase</fullName>
    </alternativeName>
    <alternativeName>
        <fullName evidence="10">Acyl-phosphate--glycerol-3-phosphate acyltransferase</fullName>
    </alternativeName>
    <alternativeName>
        <fullName evidence="10">G3P acyltransferase</fullName>
        <shortName evidence="10">GPAT</shortName>
        <ecNumber evidence="10">2.3.1.275</ecNumber>
    </alternativeName>
    <alternativeName>
        <fullName evidence="10">Lysophosphatidic acid synthase</fullName>
        <shortName evidence="10">LPA synthase</shortName>
    </alternativeName>
</protein>
<comment type="pathway">
    <text evidence="10">Lipid metabolism; phospholipid metabolism.</text>
</comment>
<proteinExistence type="inferred from homology"/>
<evidence type="ECO:0000256" key="8">
    <source>
        <dbReference type="ARBA" id="ARBA00023209"/>
    </source>
</evidence>
<dbReference type="HAMAP" id="MF_01043">
    <property type="entry name" value="PlsY"/>
    <property type="match status" value="1"/>
</dbReference>
<evidence type="ECO:0000256" key="6">
    <source>
        <dbReference type="ARBA" id="ARBA00023098"/>
    </source>
</evidence>
<sequence length="205" mass="20920">MTAPLIVLLLGAFALAYLLGSIPFGLIVTRIGGAGDIRQVGSGNIGATNVLRTGRRGLAAVTLLLDALKGAVAVILVALLMPLLIPLAPCVAAVGAVCGHCFPVWLRFRGGKGVATGLGVALALDWRVGLSCCLLWLLVARFSRISSAGALAAFAAMPVLFGLLDGVGPAAVAGLAVALIVFIRHRDNISRLRAGTEPRVGRKAA</sequence>
<keyword evidence="7 10" id="KW-0472">Membrane</keyword>
<evidence type="ECO:0000256" key="1">
    <source>
        <dbReference type="ARBA" id="ARBA00022475"/>
    </source>
</evidence>
<feature type="transmembrane region" description="Helical" evidence="10">
    <location>
        <begin position="86"/>
        <end position="106"/>
    </location>
</feature>
<keyword evidence="11" id="KW-0012">Acyltransferase</keyword>
<evidence type="ECO:0000256" key="10">
    <source>
        <dbReference type="HAMAP-Rule" id="MF_01043"/>
    </source>
</evidence>
<comment type="subcellular location">
    <subcellularLocation>
        <location evidence="10">Cell membrane</location>
        <topology evidence="10">Multi-pass membrane protein</topology>
    </subcellularLocation>
</comment>
<dbReference type="Pfam" id="PF02660">
    <property type="entry name" value="G3P_acyltransf"/>
    <property type="match status" value="1"/>
</dbReference>
<accession>A0ABT1W1D9</accession>
<keyword evidence="1 10" id="KW-1003">Cell membrane</keyword>
<keyword evidence="9 10" id="KW-1208">Phospholipid metabolism</keyword>
<keyword evidence="8 10" id="KW-0594">Phospholipid biosynthesis</keyword>
<comment type="similarity">
    <text evidence="10">Belongs to the PlsY family.</text>
</comment>
<evidence type="ECO:0000256" key="9">
    <source>
        <dbReference type="ARBA" id="ARBA00023264"/>
    </source>
</evidence>
<keyword evidence="12" id="KW-1185">Reference proteome</keyword>
<dbReference type="RefSeq" id="WP_422921160.1">
    <property type="nucleotide sequence ID" value="NZ_JAMZEJ010000011.1"/>
</dbReference>
<dbReference type="EC" id="2.3.1.275" evidence="10"/>
<comment type="subunit">
    <text evidence="10">Probably interacts with PlsX.</text>
</comment>
<dbReference type="GO" id="GO:0004366">
    <property type="term" value="F:glycerol-3-phosphate O-acyltransferase activity"/>
    <property type="evidence" value="ECO:0007669"/>
    <property type="project" value="UniProtKB-EC"/>
</dbReference>
<keyword evidence="5 10" id="KW-1133">Transmembrane helix</keyword>
<evidence type="ECO:0000313" key="11">
    <source>
        <dbReference type="EMBL" id="MCQ8242406.1"/>
    </source>
</evidence>
<dbReference type="InterPro" id="IPR003811">
    <property type="entry name" value="G3P_acylTferase_PlsY"/>
</dbReference>
<keyword evidence="2 10" id="KW-0444">Lipid biosynthesis</keyword>
<keyword evidence="6 10" id="KW-0443">Lipid metabolism</keyword>
<name>A0ABT1W1D9_9PROT</name>
<reference evidence="11 12" key="1">
    <citation type="submission" date="2022-06" db="EMBL/GenBank/DDBJ databases">
        <title>Rhizosaccharibacter gen. nov. sp. nov. KSS12, endophytic bacteria isolated from sugarcane.</title>
        <authorList>
            <person name="Pitiwittayakul N."/>
        </authorList>
    </citation>
    <scope>NUCLEOTIDE SEQUENCE [LARGE SCALE GENOMIC DNA]</scope>
    <source>
        <strain evidence="11 12">KSS12</strain>
    </source>
</reference>
<evidence type="ECO:0000256" key="5">
    <source>
        <dbReference type="ARBA" id="ARBA00022989"/>
    </source>
</evidence>
<dbReference type="EMBL" id="JAMZEJ010000011">
    <property type="protein sequence ID" value="MCQ8242406.1"/>
    <property type="molecule type" value="Genomic_DNA"/>
</dbReference>
<evidence type="ECO:0000256" key="3">
    <source>
        <dbReference type="ARBA" id="ARBA00022679"/>
    </source>
</evidence>
<keyword evidence="3 10" id="KW-0808">Transferase</keyword>
<comment type="caution">
    <text evidence="11">The sequence shown here is derived from an EMBL/GenBank/DDBJ whole genome shotgun (WGS) entry which is preliminary data.</text>
</comment>
<keyword evidence="4 10" id="KW-0812">Transmembrane</keyword>
<feature type="transmembrane region" description="Helical" evidence="10">
    <location>
        <begin position="6"/>
        <end position="28"/>
    </location>
</feature>
<dbReference type="PANTHER" id="PTHR30309:SF0">
    <property type="entry name" value="GLYCEROL-3-PHOSPHATE ACYLTRANSFERASE-RELATED"/>
    <property type="match status" value="1"/>
</dbReference>
<evidence type="ECO:0000313" key="12">
    <source>
        <dbReference type="Proteomes" id="UP001524547"/>
    </source>
</evidence>
<feature type="transmembrane region" description="Helical" evidence="10">
    <location>
        <begin position="118"/>
        <end position="139"/>
    </location>
</feature>
<comment type="catalytic activity">
    <reaction evidence="10">
        <text>an acyl phosphate + sn-glycerol 3-phosphate = a 1-acyl-sn-glycero-3-phosphate + phosphate</text>
        <dbReference type="Rhea" id="RHEA:34075"/>
        <dbReference type="ChEBI" id="CHEBI:43474"/>
        <dbReference type="ChEBI" id="CHEBI:57597"/>
        <dbReference type="ChEBI" id="CHEBI:57970"/>
        <dbReference type="ChEBI" id="CHEBI:59918"/>
        <dbReference type="EC" id="2.3.1.275"/>
    </reaction>
</comment>
<dbReference type="Proteomes" id="UP001524547">
    <property type="component" value="Unassembled WGS sequence"/>
</dbReference>
<dbReference type="PANTHER" id="PTHR30309">
    <property type="entry name" value="INNER MEMBRANE PROTEIN YGIH"/>
    <property type="match status" value="1"/>
</dbReference>
<gene>
    <name evidence="10 11" type="primary">plsY</name>
    <name evidence="11" type="ORF">NFI88_16355</name>
</gene>
<comment type="function">
    <text evidence="10">Catalyzes the transfer of an acyl group from acyl-phosphate (acyl-PO(4)) to glycerol-3-phosphate (G3P) to form lysophosphatidic acid (LPA). This enzyme utilizes acyl-phosphate as fatty acyl donor, but not acyl-CoA or acyl-ACP.</text>
</comment>
<dbReference type="NCBIfam" id="TIGR00023">
    <property type="entry name" value="glycerol-3-phosphate 1-O-acyltransferase PlsY"/>
    <property type="match status" value="1"/>
</dbReference>
<dbReference type="SMART" id="SM01207">
    <property type="entry name" value="G3P_acyltransf"/>
    <property type="match status" value="1"/>
</dbReference>
<evidence type="ECO:0000256" key="2">
    <source>
        <dbReference type="ARBA" id="ARBA00022516"/>
    </source>
</evidence>
<evidence type="ECO:0000256" key="4">
    <source>
        <dbReference type="ARBA" id="ARBA00022692"/>
    </source>
</evidence>
<evidence type="ECO:0000256" key="7">
    <source>
        <dbReference type="ARBA" id="ARBA00023136"/>
    </source>
</evidence>